<dbReference type="AlphaFoldDB" id="A0A0M8ZQM9"/>
<evidence type="ECO:0000313" key="2">
    <source>
        <dbReference type="Proteomes" id="UP000053105"/>
    </source>
</evidence>
<reference evidence="1 2" key="1">
    <citation type="submission" date="2015-07" db="EMBL/GenBank/DDBJ databases">
        <title>The genome of Melipona quadrifasciata.</title>
        <authorList>
            <person name="Pan H."/>
            <person name="Kapheim K."/>
        </authorList>
    </citation>
    <scope>NUCLEOTIDE SEQUENCE [LARGE SCALE GENOMIC DNA]</scope>
    <source>
        <strain evidence="1">0111107301</strain>
        <tissue evidence="1">Whole body</tissue>
    </source>
</reference>
<dbReference type="Proteomes" id="UP000053105">
    <property type="component" value="Unassembled WGS sequence"/>
</dbReference>
<name>A0A0M8ZQM9_9HYME</name>
<proteinExistence type="predicted"/>
<keyword evidence="2" id="KW-1185">Reference proteome</keyword>
<dbReference type="Gene3D" id="3.40.50.1820">
    <property type="entry name" value="alpha/beta hydrolase"/>
    <property type="match status" value="1"/>
</dbReference>
<sequence length="264" mass="28885">MDRIIGSKKSPPSDNKTAVLLIHGILDCSVTWLLTGPGKGLGVAVQSLPVSVRLGNNVTRTMVCNLACDPLQNQQLLLEEKSWHEIGIYDLPAMIDHIIEQTKQEKIFMVTHSQGGAAFFVMASERPEYQEKVIAFSALAPAVFMSRTGTSLFRMLCLVADSNSLQLTLNLLGIYQFKPLGTFLRTLGKIVCSEQSLLLPVCKGVFDLAFGYDGNLNASTLRLVSQYAPAGASIRQFAHYGQSILSGKFRKFDYGVAGNMKNYG</sequence>
<dbReference type="InterPro" id="IPR029058">
    <property type="entry name" value="AB_hydrolase_fold"/>
</dbReference>
<accession>A0A0M8ZQM9</accession>
<gene>
    <name evidence="1" type="ORF">WN51_09037</name>
</gene>
<evidence type="ECO:0000313" key="1">
    <source>
        <dbReference type="EMBL" id="KOX67653.1"/>
    </source>
</evidence>
<dbReference type="SUPFAM" id="SSF53474">
    <property type="entry name" value="alpha/beta-Hydrolases"/>
    <property type="match status" value="1"/>
</dbReference>
<organism evidence="1 2">
    <name type="scientific">Melipona quadrifasciata</name>
    <dbReference type="NCBI Taxonomy" id="166423"/>
    <lineage>
        <taxon>Eukaryota</taxon>
        <taxon>Metazoa</taxon>
        <taxon>Ecdysozoa</taxon>
        <taxon>Arthropoda</taxon>
        <taxon>Hexapoda</taxon>
        <taxon>Insecta</taxon>
        <taxon>Pterygota</taxon>
        <taxon>Neoptera</taxon>
        <taxon>Endopterygota</taxon>
        <taxon>Hymenoptera</taxon>
        <taxon>Apocrita</taxon>
        <taxon>Aculeata</taxon>
        <taxon>Apoidea</taxon>
        <taxon>Anthophila</taxon>
        <taxon>Apidae</taxon>
        <taxon>Melipona</taxon>
    </lineage>
</organism>
<dbReference type="EMBL" id="KQ436000">
    <property type="protein sequence ID" value="KOX67653.1"/>
    <property type="molecule type" value="Genomic_DNA"/>
</dbReference>
<dbReference type="STRING" id="166423.A0A0M8ZQM9"/>
<dbReference type="PANTHER" id="PTHR11005">
    <property type="entry name" value="LYSOSOMAL ACID LIPASE-RELATED"/>
    <property type="match status" value="1"/>
</dbReference>
<protein>
    <submittedName>
        <fullName evidence="1">Lipase 3</fullName>
    </submittedName>
</protein>
<dbReference type="OrthoDB" id="9974421at2759"/>